<dbReference type="SUPFAM" id="SSF52317">
    <property type="entry name" value="Class I glutamine amidotransferase-like"/>
    <property type="match status" value="1"/>
</dbReference>
<keyword evidence="2" id="KW-0456">Lyase</keyword>
<keyword evidence="1" id="KW-0346">Stress response</keyword>
<feature type="domain" description="DJ-1/PfpI" evidence="4">
    <location>
        <begin position="28"/>
        <end position="220"/>
    </location>
</feature>
<evidence type="ECO:0000256" key="2">
    <source>
        <dbReference type="ARBA" id="ARBA00023239"/>
    </source>
</evidence>
<dbReference type="CDD" id="cd03141">
    <property type="entry name" value="GATase1_Hsp31_like"/>
    <property type="match status" value="1"/>
</dbReference>
<comment type="caution">
    <text evidence="5">The sequence shown here is derived from an EMBL/GenBank/DDBJ whole genome shotgun (WGS) entry which is preliminary data.</text>
</comment>
<dbReference type="GO" id="GO:0005737">
    <property type="term" value="C:cytoplasm"/>
    <property type="evidence" value="ECO:0007669"/>
    <property type="project" value="TreeGrafter"/>
</dbReference>
<dbReference type="AlphaFoldDB" id="A0A926L3B2"/>
<dbReference type="GO" id="GO:0019172">
    <property type="term" value="F:glyoxalase III activity"/>
    <property type="evidence" value="ECO:0007669"/>
    <property type="project" value="TreeGrafter"/>
</dbReference>
<keyword evidence="6" id="KW-1185">Reference proteome</keyword>
<proteinExistence type="inferred from homology"/>
<evidence type="ECO:0000313" key="6">
    <source>
        <dbReference type="Proteomes" id="UP000621210"/>
    </source>
</evidence>
<dbReference type="InterPro" id="IPR002818">
    <property type="entry name" value="DJ-1/PfpI"/>
</dbReference>
<reference evidence="5" key="2">
    <citation type="submission" date="2020-09" db="EMBL/GenBank/DDBJ databases">
        <authorList>
            <person name="Luo X."/>
        </authorList>
    </citation>
    <scope>NUCLEOTIDE SEQUENCE</scope>
    <source>
        <strain evidence="5">TRM S81-3</strain>
    </source>
</reference>
<gene>
    <name evidence="5" type="ORF">H0H10_21490</name>
</gene>
<dbReference type="RefSeq" id="WP_188182652.1">
    <property type="nucleotide sequence ID" value="NZ_JACVQF010000200.1"/>
</dbReference>
<evidence type="ECO:0000313" key="5">
    <source>
        <dbReference type="EMBL" id="MBD0421693.1"/>
    </source>
</evidence>
<name>A0A926L3B2_9ACTN</name>
<evidence type="ECO:0000256" key="1">
    <source>
        <dbReference type="ARBA" id="ARBA00023016"/>
    </source>
</evidence>
<dbReference type="PANTHER" id="PTHR48094">
    <property type="entry name" value="PROTEIN/NUCLEIC ACID DEGLYCASE DJ-1-RELATED"/>
    <property type="match status" value="1"/>
</dbReference>
<sequence length="228" mass="23805">MTKKILIALTSHDRLGDTGSPTGFYLPEAAHPWKVFTDAGYEVDLVSVKGGEPPMVGVDPSDPVQNAFLADDRISGRLKATPRPQDVDPAQYDAIFYAGGHGTMWDFPDDTTLARVARDIYEGGGVIAAVCHGPAALVNLTLSDGTYLVAGKEVAAFTNDEESAVGLTGVVPFALQTRLEERSAKHSGAADFAAHVVVDGRLVTGQNPASSTGVAEAVLEILRSGAAA</sequence>
<dbReference type="Proteomes" id="UP000621210">
    <property type="component" value="Unassembled WGS sequence"/>
</dbReference>
<keyword evidence="5" id="KW-0315">Glutamine amidotransferase</keyword>
<dbReference type="InterPro" id="IPR029062">
    <property type="entry name" value="Class_I_gatase-like"/>
</dbReference>
<dbReference type="Gene3D" id="3.40.50.880">
    <property type="match status" value="1"/>
</dbReference>
<reference evidence="5" key="1">
    <citation type="submission" date="2020-09" db="EMBL/GenBank/DDBJ databases">
        <title>Streptomyces grisecoloratus sp. nov., isolated from cotton soil.</title>
        <authorList>
            <person name="Xing L."/>
        </authorList>
    </citation>
    <scope>NUCLEOTIDE SEQUENCE</scope>
    <source>
        <strain evidence="5">TRM S81-3</strain>
    </source>
</reference>
<dbReference type="EMBL" id="JACVQF010000200">
    <property type="protein sequence ID" value="MBD0421693.1"/>
    <property type="molecule type" value="Genomic_DNA"/>
</dbReference>
<accession>A0A926L3B2</accession>
<evidence type="ECO:0000256" key="3">
    <source>
        <dbReference type="ARBA" id="ARBA00038493"/>
    </source>
</evidence>
<evidence type="ECO:0000259" key="4">
    <source>
        <dbReference type="Pfam" id="PF01965"/>
    </source>
</evidence>
<organism evidence="5 6">
    <name type="scientific">Streptomyces griseicoloratus</name>
    <dbReference type="NCBI Taxonomy" id="2752516"/>
    <lineage>
        <taxon>Bacteria</taxon>
        <taxon>Bacillati</taxon>
        <taxon>Actinomycetota</taxon>
        <taxon>Actinomycetes</taxon>
        <taxon>Kitasatosporales</taxon>
        <taxon>Streptomycetaceae</taxon>
        <taxon>Streptomyces</taxon>
    </lineage>
</organism>
<dbReference type="PANTHER" id="PTHR48094:SF11">
    <property type="entry name" value="GLUTATHIONE-INDEPENDENT GLYOXALASE HSP31-RELATED"/>
    <property type="match status" value="1"/>
</dbReference>
<dbReference type="InterPro" id="IPR050325">
    <property type="entry name" value="Prot/Nucl_acid_deglycase"/>
</dbReference>
<dbReference type="GO" id="GO:0019243">
    <property type="term" value="P:methylglyoxal catabolic process to D-lactate via S-lactoyl-glutathione"/>
    <property type="evidence" value="ECO:0007669"/>
    <property type="project" value="TreeGrafter"/>
</dbReference>
<comment type="similarity">
    <text evidence="3">Belongs to the peptidase C56 family. HSP31-like subfamily.</text>
</comment>
<protein>
    <submittedName>
        <fullName evidence="5">Type 1 glutamine amidotransferase domain-containing protein</fullName>
    </submittedName>
</protein>
<dbReference type="Pfam" id="PF01965">
    <property type="entry name" value="DJ-1_PfpI"/>
    <property type="match status" value="1"/>
</dbReference>